<evidence type="ECO:0000313" key="4">
    <source>
        <dbReference type="Proteomes" id="UP000018004"/>
    </source>
</evidence>
<keyword evidence="1" id="KW-0472">Membrane</keyword>
<dbReference type="PATRIC" id="fig|1341181.4.peg.2219"/>
<comment type="caution">
    <text evidence="3">The sequence shown here is derived from an EMBL/GenBank/DDBJ whole genome shotgun (WGS) entry which is preliminary data.</text>
</comment>
<feature type="domain" description="GYF" evidence="2">
    <location>
        <begin position="4"/>
        <end position="49"/>
    </location>
</feature>
<protein>
    <recommendedName>
        <fullName evidence="2">GYF domain-containing protein</fullName>
    </recommendedName>
</protein>
<accession>V6SLD7</accession>
<organism evidence="3 4">
    <name type="scientific">Flavobacterium limnosediminis JC2902</name>
    <dbReference type="NCBI Taxonomy" id="1341181"/>
    <lineage>
        <taxon>Bacteria</taxon>
        <taxon>Pseudomonadati</taxon>
        <taxon>Bacteroidota</taxon>
        <taxon>Flavobacteriia</taxon>
        <taxon>Flavobacteriales</taxon>
        <taxon>Flavobacteriaceae</taxon>
        <taxon>Flavobacterium</taxon>
    </lineage>
</organism>
<dbReference type="InterPro" id="IPR025640">
    <property type="entry name" value="GYF_2"/>
</dbReference>
<keyword evidence="4" id="KW-1185">Reference proteome</keyword>
<dbReference type="Proteomes" id="UP000018004">
    <property type="component" value="Unassembled WGS sequence"/>
</dbReference>
<dbReference type="OrthoDB" id="9764015at2"/>
<dbReference type="AlphaFoldDB" id="V6SLD7"/>
<sequence>MQKYYLHNGTENAGPFDLDELKAKGIIKSTQVWCEGMEDWKEAGTVDELKNILTVVPPPITKKAEPKPVAPIVKKKTNWRWFILKVLVTTVLVLVVFAALGEYSNSQNGPSTYEEQVMTVAEMEANDPLTYLETDGQYRENFLGDRLKIKGFIKNKATVTTYKDVTVEVVFYSKTGSEINTEQYTIYEFYPPSAQKEFELKVTNYGNVAKIGWRIAGALTK</sequence>
<dbReference type="Pfam" id="PF14237">
    <property type="entry name" value="GYF_2"/>
    <property type="match status" value="1"/>
</dbReference>
<dbReference type="STRING" id="1341181.FLJC2902T_22550"/>
<evidence type="ECO:0000256" key="1">
    <source>
        <dbReference type="SAM" id="Phobius"/>
    </source>
</evidence>
<feature type="transmembrane region" description="Helical" evidence="1">
    <location>
        <begin position="82"/>
        <end position="101"/>
    </location>
</feature>
<dbReference type="EMBL" id="AVGG01000016">
    <property type="protein sequence ID" value="ESU27077.1"/>
    <property type="molecule type" value="Genomic_DNA"/>
</dbReference>
<evidence type="ECO:0000259" key="2">
    <source>
        <dbReference type="Pfam" id="PF14237"/>
    </source>
</evidence>
<proteinExistence type="predicted"/>
<keyword evidence="1" id="KW-1133">Transmembrane helix</keyword>
<gene>
    <name evidence="3" type="ORF">FLJC2902T_22550</name>
</gene>
<name>V6SLD7_9FLAO</name>
<evidence type="ECO:0000313" key="3">
    <source>
        <dbReference type="EMBL" id="ESU27077.1"/>
    </source>
</evidence>
<dbReference type="eggNOG" id="ENOG5030KBC">
    <property type="taxonomic scope" value="Bacteria"/>
</dbReference>
<dbReference type="RefSeq" id="WP_023579831.1">
    <property type="nucleotide sequence ID" value="NZ_AVGG01000016.1"/>
</dbReference>
<reference evidence="3 4" key="1">
    <citation type="submission" date="2013-08" db="EMBL/GenBank/DDBJ databases">
        <title>Flavobacterium limnosediminis JC2902 genome sequencing.</title>
        <authorList>
            <person name="Lee K."/>
            <person name="Yi H."/>
            <person name="Park S."/>
            <person name="Chun J."/>
        </authorList>
    </citation>
    <scope>NUCLEOTIDE SEQUENCE [LARGE SCALE GENOMIC DNA]</scope>
    <source>
        <strain evidence="3 4">JC2902</strain>
    </source>
</reference>
<keyword evidence="1" id="KW-0812">Transmembrane</keyword>